<dbReference type="Proteomes" id="UP000673975">
    <property type="component" value="Unassembled WGS sequence"/>
</dbReference>
<evidence type="ECO:0000256" key="1">
    <source>
        <dbReference type="ARBA" id="ARBA00002521"/>
    </source>
</evidence>
<dbReference type="RefSeq" id="WP_210511166.1">
    <property type="nucleotide sequence ID" value="NZ_JAFIDN010000003.1"/>
</dbReference>
<feature type="binding site" evidence="6">
    <location>
        <position position="205"/>
    </location>
    <ligand>
        <name>a divalent metal cation</name>
        <dbReference type="ChEBI" id="CHEBI:60240"/>
        <label>2</label>
        <note>catalytic</note>
    </ligand>
</feature>
<dbReference type="PRINTS" id="PR00599">
    <property type="entry name" value="MAPEPTIDASE"/>
</dbReference>
<dbReference type="HAMAP" id="MF_01974">
    <property type="entry name" value="MetAP_1"/>
    <property type="match status" value="1"/>
</dbReference>
<dbReference type="AlphaFoldDB" id="A0A8J7RJB3"/>
<proteinExistence type="inferred from homology"/>
<evidence type="ECO:0000256" key="2">
    <source>
        <dbReference type="ARBA" id="ARBA00022438"/>
    </source>
</evidence>
<dbReference type="EC" id="3.4.11.18" evidence="6 7"/>
<feature type="binding site" evidence="6">
    <location>
        <position position="98"/>
    </location>
    <ligand>
        <name>a divalent metal cation</name>
        <dbReference type="ChEBI" id="CHEBI:60240"/>
        <label>1</label>
    </ligand>
</feature>
<dbReference type="Gene3D" id="3.90.230.10">
    <property type="entry name" value="Creatinase/methionine aminopeptidase superfamily"/>
    <property type="match status" value="1"/>
</dbReference>
<dbReference type="InterPro" id="IPR000994">
    <property type="entry name" value="Pept_M24"/>
</dbReference>
<name>A0A8J7RJB3_9BACT</name>
<dbReference type="EMBL" id="JAFIDN010000003">
    <property type="protein sequence ID" value="MBP3192277.1"/>
    <property type="molecule type" value="Genomic_DNA"/>
</dbReference>
<feature type="binding site" evidence="6">
    <location>
        <position position="236"/>
    </location>
    <ligand>
        <name>a divalent metal cation</name>
        <dbReference type="ChEBI" id="CHEBI:60240"/>
        <label>1</label>
    </ligand>
</feature>
<dbReference type="InterPro" id="IPR002467">
    <property type="entry name" value="Pept_M24A_MAP1"/>
</dbReference>
<comment type="subunit">
    <text evidence="6">Monomer.</text>
</comment>
<dbReference type="NCBIfam" id="TIGR00500">
    <property type="entry name" value="met_pdase_I"/>
    <property type="match status" value="1"/>
</dbReference>
<dbReference type="GO" id="GO:0046872">
    <property type="term" value="F:metal ion binding"/>
    <property type="evidence" value="ECO:0007669"/>
    <property type="project" value="UniProtKB-UniRule"/>
</dbReference>
<evidence type="ECO:0000313" key="10">
    <source>
        <dbReference type="Proteomes" id="UP000673975"/>
    </source>
</evidence>
<gene>
    <name evidence="6 9" type="primary">map</name>
    <name evidence="9" type="ORF">NATSA_06355</name>
</gene>
<dbReference type="PANTHER" id="PTHR43330">
    <property type="entry name" value="METHIONINE AMINOPEPTIDASE"/>
    <property type="match status" value="1"/>
</dbReference>
<evidence type="ECO:0000256" key="5">
    <source>
        <dbReference type="ARBA" id="ARBA00022801"/>
    </source>
</evidence>
<comment type="caution">
    <text evidence="9">The sequence shown here is derived from an EMBL/GenBank/DDBJ whole genome shotgun (WGS) entry which is preliminary data.</text>
</comment>
<keyword evidence="10" id="KW-1185">Reference proteome</keyword>
<protein>
    <recommendedName>
        <fullName evidence="6 7">Methionine aminopeptidase</fullName>
        <shortName evidence="6">MAP</shortName>
        <shortName evidence="6">MetAP</shortName>
        <ecNumber evidence="6 7">3.4.11.18</ecNumber>
    </recommendedName>
    <alternativeName>
        <fullName evidence="6">Peptidase M</fullName>
    </alternativeName>
</protein>
<dbReference type="GO" id="GO:0006508">
    <property type="term" value="P:proteolysis"/>
    <property type="evidence" value="ECO:0007669"/>
    <property type="project" value="UniProtKB-KW"/>
</dbReference>
<evidence type="ECO:0000259" key="8">
    <source>
        <dbReference type="Pfam" id="PF00557"/>
    </source>
</evidence>
<dbReference type="SUPFAM" id="SSF55920">
    <property type="entry name" value="Creatinase/aminopeptidase"/>
    <property type="match status" value="1"/>
</dbReference>
<dbReference type="CDD" id="cd01086">
    <property type="entry name" value="MetAP1"/>
    <property type="match status" value="1"/>
</dbReference>
<evidence type="ECO:0000313" key="9">
    <source>
        <dbReference type="EMBL" id="MBP3192277.1"/>
    </source>
</evidence>
<sequence length="270" mass="29713">MIHLKSDNEIEKMRTSARLVSRTLARVAGHIRHGVTTGELNQVAEDYIKKNDGKPVFKGYGPRRNPFPAALCISVNEEVVHGIPGDRVLKAGDIISIDCGILKDGFVGDSAYTFIVEECDDDTMDLLKTTMESLYLGIEQARHGNTTGDIGSAVQRHCESRGYGVIRELVGHGVGKKLHEDPAVPNYGIQGRGKRLRSGTTLAVEPMVTMGSREIKTRDDGWTIITSDKKKSAHYEHDIAVRDGEADILSTFAYIEEITKIQIDNILTHG</sequence>
<keyword evidence="2 6" id="KW-0031">Aminopeptidase</keyword>
<comment type="cofactor">
    <cofactor evidence="6">
        <name>Co(2+)</name>
        <dbReference type="ChEBI" id="CHEBI:48828"/>
    </cofactor>
    <cofactor evidence="6">
        <name>Zn(2+)</name>
        <dbReference type="ChEBI" id="CHEBI:29105"/>
    </cofactor>
    <cofactor evidence="6">
        <name>Mn(2+)</name>
        <dbReference type="ChEBI" id="CHEBI:29035"/>
    </cofactor>
    <cofactor evidence="6">
        <name>Fe(2+)</name>
        <dbReference type="ChEBI" id="CHEBI:29033"/>
    </cofactor>
    <text evidence="6">Binds 2 divalent metal cations per subunit. Has a high-affinity and a low affinity metal-binding site. The true nature of the physiological cofactor is under debate. The enzyme is active with cobalt, zinc, manganese or divalent iron ions. Most likely, methionine aminopeptidases function as mononuclear Fe(2+)-metalloproteases under physiological conditions, and the catalytically relevant metal-binding site has been assigned to the histidine-containing high-affinity site.</text>
</comment>
<feature type="binding site" evidence="6">
    <location>
        <position position="172"/>
    </location>
    <ligand>
        <name>a divalent metal cation</name>
        <dbReference type="ChEBI" id="CHEBI:60240"/>
        <label>2</label>
        <note>catalytic</note>
    </ligand>
</feature>
<feature type="binding site" evidence="6">
    <location>
        <position position="81"/>
    </location>
    <ligand>
        <name>substrate</name>
    </ligand>
</feature>
<feature type="binding site" evidence="6">
    <location>
        <position position="179"/>
    </location>
    <ligand>
        <name>substrate</name>
    </ligand>
</feature>
<dbReference type="Pfam" id="PF00557">
    <property type="entry name" value="Peptidase_M24"/>
    <property type="match status" value="1"/>
</dbReference>
<evidence type="ECO:0000256" key="3">
    <source>
        <dbReference type="ARBA" id="ARBA00022670"/>
    </source>
</evidence>
<dbReference type="GO" id="GO:0004239">
    <property type="term" value="F:initiator methionyl aminopeptidase activity"/>
    <property type="evidence" value="ECO:0007669"/>
    <property type="project" value="UniProtKB-UniRule"/>
</dbReference>
<comment type="similarity">
    <text evidence="6">Belongs to the peptidase M24A family. Methionine aminopeptidase type 1 subfamily.</text>
</comment>
<comment type="function">
    <text evidence="1 6">Removes the N-terminal methionine from nascent proteins. The N-terminal methionine is often cleaved when the second residue in the primary sequence is small and uncharged (Met-Ala-, Cys, Gly, Pro, Ser, Thr, or Val). Requires deformylation of the N(alpha)-formylated initiator methionine before it can be hydrolyzed.</text>
</comment>
<organism evidence="9 10">
    <name type="scientific">Natronogracilivirga saccharolytica</name>
    <dbReference type="NCBI Taxonomy" id="2812953"/>
    <lineage>
        <taxon>Bacteria</taxon>
        <taxon>Pseudomonadati</taxon>
        <taxon>Balneolota</taxon>
        <taxon>Balneolia</taxon>
        <taxon>Balneolales</taxon>
        <taxon>Cyclonatronaceae</taxon>
        <taxon>Natronogracilivirga</taxon>
    </lineage>
</organism>
<dbReference type="GO" id="GO:0070006">
    <property type="term" value="F:metalloaminopeptidase activity"/>
    <property type="evidence" value="ECO:0007669"/>
    <property type="project" value="UniProtKB-UniRule"/>
</dbReference>
<dbReference type="InterPro" id="IPR036005">
    <property type="entry name" value="Creatinase/aminopeptidase-like"/>
</dbReference>
<dbReference type="InterPro" id="IPR001714">
    <property type="entry name" value="Pept_M24_MAP"/>
</dbReference>
<evidence type="ECO:0000256" key="7">
    <source>
        <dbReference type="RuleBase" id="RU003653"/>
    </source>
</evidence>
<feature type="binding site" evidence="6">
    <location>
        <position position="236"/>
    </location>
    <ligand>
        <name>a divalent metal cation</name>
        <dbReference type="ChEBI" id="CHEBI:60240"/>
        <label>2</label>
        <note>catalytic</note>
    </ligand>
</feature>
<accession>A0A8J7RJB3</accession>
<keyword evidence="4 6" id="KW-0479">Metal-binding</keyword>
<evidence type="ECO:0000256" key="6">
    <source>
        <dbReference type="HAMAP-Rule" id="MF_01974"/>
    </source>
</evidence>
<feature type="binding site" evidence="6">
    <location>
        <position position="109"/>
    </location>
    <ligand>
        <name>a divalent metal cation</name>
        <dbReference type="ChEBI" id="CHEBI:60240"/>
        <label>2</label>
        <note>catalytic</note>
    </ligand>
</feature>
<comment type="catalytic activity">
    <reaction evidence="6 7">
        <text>Release of N-terminal amino acids, preferentially methionine, from peptides and arylamides.</text>
        <dbReference type="EC" id="3.4.11.18"/>
    </reaction>
</comment>
<keyword evidence="5 6" id="KW-0378">Hydrolase</keyword>
<dbReference type="GO" id="GO:0005829">
    <property type="term" value="C:cytosol"/>
    <property type="evidence" value="ECO:0007669"/>
    <property type="project" value="TreeGrafter"/>
</dbReference>
<keyword evidence="3 6" id="KW-0645">Protease</keyword>
<feature type="domain" description="Peptidase M24" evidence="8">
    <location>
        <begin position="11"/>
        <end position="242"/>
    </location>
</feature>
<reference evidence="9" key="1">
    <citation type="submission" date="2021-02" db="EMBL/GenBank/DDBJ databases">
        <title>Natronogracilivirga saccharolytica gen. nov. sp. nov. a new anaerobic, haloalkiliphilic carbohydrate-fermenting bacterium from soda lake and proposing of Cyclonatronumiaceae fam. nov. in the phylum Balneolaeota.</title>
        <authorList>
            <person name="Zhilina T.N."/>
            <person name="Sorokin D.Y."/>
            <person name="Zavarzina D.G."/>
            <person name="Toshchakov S.V."/>
            <person name="Kublanov I.V."/>
        </authorList>
    </citation>
    <scope>NUCLEOTIDE SEQUENCE</scope>
    <source>
        <strain evidence="9">Z-1702</strain>
    </source>
</reference>
<feature type="binding site" evidence="6">
    <location>
        <position position="109"/>
    </location>
    <ligand>
        <name>a divalent metal cation</name>
        <dbReference type="ChEBI" id="CHEBI:60240"/>
        <label>1</label>
    </ligand>
</feature>
<evidence type="ECO:0000256" key="4">
    <source>
        <dbReference type="ARBA" id="ARBA00022723"/>
    </source>
</evidence>
<dbReference type="PANTHER" id="PTHR43330:SF27">
    <property type="entry name" value="METHIONINE AMINOPEPTIDASE"/>
    <property type="match status" value="1"/>
</dbReference>